<keyword evidence="7" id="KW-0234">DNA repair</keyword>
<dbReference type="Proteomes" id="UP000187074">
    <property type="component" value="Unassembled WGS sequence"/>
</dbReference>
<organism evidence="11 12">
    <name type="scientific">Paenibacillus lautus</name>
    <name type="common">Bacillus lautus</name>
    <dbReference type="NCBI Taxonomy" id="1401"/>
    <lineage>
        <taxon>Bacteria</taxon>
        <taxon>Bacillati</taxon>
        <taxon>Bacillota</taxon>
        <taxon>Bacilli</taxon>
        <taxon>Bacillales</taxon>
        <taxon>Paenibacillaceae</taxon>
        <taxon>Paenibacillus</taxon>
    </lineage>
</organism>
<evidence type="ECO:0000256" key="6">
    <source>
        <dbReference type="ARBA" id="ARBA00022763"/>
    </source>
</evidence>
<dbReference type="GO" id="GO:0006281">
    <property type="term" value="P:DNA repair"/>
    <property type="evidence" value="ECO:0007669"/>
    <property type="project" value="UniProtKB-KW"/>
</dbReference>
<keyword evidence="6" id="KW-0227">DNA damage</keyword>
<dbReference type="AlphaFoldDB" id="A0A1R1B6D8"/>
<comment type="similarity">
    <text evidence="2">Belongs to the MGMT family.</text>
</comment>
<evidence type="ECO:0000256" key="4">
    <source>
        <dbReference type="ARBA" id="ARBA00022603"/>
    </source>
</evidence>
<dbReference type="RefSeq" id="WP_076321878.1">
    <property type="nucleotide sequence ID" value="NZ_MRTF01000002.1"/>
</dbReference>
<dbReference type="Gene3D" id="1.10.10.10">
    <property type="entry name" value="Winged helix-like DNA-binding domain superfamily/Winged helix DNA-binding domain"/>
    <property type="match status" value="1"/>
</dbReference>
<evidence type="ECO:0000256" key="8">
    <source>
        <dbReference type="ARBA" id="ARBA00049348"/>
    </source>
</evidence>
<evidence type="ECO:0000256" key="5">
    <source>
        <dbReference type="ARBA" id="ARBA00022679"/>
    </source>
</evidence>
<comment type="catalytic activity">
    <reaction evidence="1">
        <text>a 4-O-methyl-thymidine in DNA + L-cysteinyl-[protein] = a thymidine in DNA + S-methyl-L-cysteinyl-[protein]</text>
        <dbReference type="Rhea" id="RHEA:53428"/>
        <dbReference type="Rhea" id="RHEA-COMP:10131"/>
        <dbReference type="Rhea" id="RHEA-COMP:10132"/>
        <dbReference type="Rhea" id="RHEA-COMP:13555"/>
        <dbReference type="Rhea" id="RHEA-COMP:13556"/>
        <dbReference type="ChEBI" id="CHEBI:29950"/>
        <dbReference type="ChEBI" id="CHEBI:82612"/>
        <dbReference type="ChEBI" id="CHEBI:137386"/>
        <dbReference type="ChEBI" id="CHEBI:137387"/>
        <dbReference type="EC" id="2.1.1.63"/>
    </reaction>
</comment>
<reference evidence="11 12" key="1">
    <citation type="submission" date="2016-11" db="EMBL/GenBank/DDBJ databases">
        <title>Paenibacillus species isolates.</title>
        <authorList>
            <person name="Beno S.M."/>
        </authorList>
    </citation>
    <scope>NUCLEOTIDE SEQUENCE [LARGE SCALE GENOMIC DNA]</scope>
    <source>
        <strain evidence="11 12">FSL F4-0100</strain>
    </source>
</reference>
<dbReference type="CDD" id="cd06445">
    <property type="entry name" value="ATase"/>
    <property type="match status" value="1"/>
</dbReference>
<dbReference type="InterPro" id="IPR036631">
    <property type="entry name" value="MGMT_N_sf"/>
</dbReference>
<dbReference type="Pfam" id="PF01035">
    <property type="entry name" value="DNA_binding_1"/>
    <property type="match status" value="1"/>
</dbReference>
<dbReference type="EMBL" id="MRTF01000002">
    <property type="protein sequence ID" value="OME95059.1"/>
    <property type="molecule type" value="Genomic_DNA"/>
</dbReference>
<gene>
    <name evidence="11" type="ORF">BK123_08195</name>
</gene>
<evidence type="ECO:0000313" key="11">
    <source>
        <dbReference type="EMBL" id="OME95059.1"/>
    </source>
</evidence>
<dbReference type="PANTHER" id="PTHR10815">
    <property type="entry name" value="METHYLATED-DNA--PROTEIN-CYSTEINE METHYLTRANSFERASE"/>
    <property type="match status" value="1"/>
</dbReference>
<dbReference type="EC" id="2.1.1.63" evidence="3"/>
<sequence length="182" mass="20349">MKSNHSITINWTQLRHDNWSVYIAATEQGLCYVGSQDKPLTELEDWVQAKFPGCEIVQNDEAMQPYAAEMMEYFQGTRDRFELALDYKGTAFQMAVWNALCQIPYGQTFTYSDIANQIGKPAAVRAVGAAIGANPLLITVPCHRVIGKSGALTGYRGGLAMKTRLLELEGERARMRETMNYA</sequence>
<evidence type="ECO:0000313" key="12">
    <source>
        <dbReference type="Proteomes" id="UP000187074"/>
    </source>
</evidence>
<dbReference type="NCBIfam" id="TIGR00589">
    <property type="entry name" value="ogt"/>
    <property type="match status" value="1"/>
</dbReference>
<dbReference type="Gene3D" id="3.30.160.70">
    <property type="entry name" value="Methylated DNA-protein cysteine methyltransferase domain"/>
    <property type="match status" value="1"/>
</dbReference>
<dbReference type="InterPro" id="IPR036217">
    <property type="entry name" value="MethylDNA_cys_MeTrfase_DNAb"/>
</dbReference>
<dbReference type="OrthoDB" id="9802228at2"/>
<dbReference type="SUPFAM" id="SSF53155">
    <property type="entry name" value="Methylated DNA-protein cysteine methyltransferase domain"/>
    <property type="match status" value="1"/>
</dbReference>
<feature type="domain" description="Methylated-DNA-[protein]-cysteine S-methyltransferase DNA binding" evidence="9">
    <location>
        <begin position="91"/>
        <end position="170"/>
    </location>
</feature>
<keyword evidence="5 11" id="KW-0808">Transferase</keyword>
<comment type="catalytic activity">
    <reaction evidence="8">
        <text>a 6-O-methyl-2'-deoxyguanosine in DNA + L-cysteinyl-[protein] = S-methyl-L-cysteinyl-[protein] + a 2'-deoxyguanosine in DNA</text>
        <dbReference type="Rhea" id="RHEA:24000"/>
        <dbReference type="Rhea" id="RHEA-COMP:10131"/>
        <dbReference type="Rhea" id="RHEA-COMP:10132"/>
        <dbReference type="Rhea" id="RHEA-COMP:11367"/>
        <dbReference type="Rhea" id="RHEA-COMP:11368"/>
        <dbReference type="ChEBI" id="CHEBI:29950"/>
        <dbReference type="ChEBI" id="CHEBI:82612"/>
        <dbReference type="ChEBI" id="CHEBI:85445"/>
        <dbReference type="ChEBI" id="CHEBI:85448"/>
        <dbReference type="EC" id="2.1.1.63"/>
    </reaction>
</comment>
<dbReference type="InterPro" id="IPR036388">
    <property type="entry name" value="WH-like_DNA-bd_sf"/>
</dbReference>
<evidence type="ECO:0000256" key="2">
    <source>
        <dbReference type="ARBA" id="ARBA00008711"/>
    </source>
</evidence>
<dbReference type="PANTHER" id="PTHR10815:SF12">
    <property type="entry name" value="METHYLATED-DNA--PROTEIN-CYSTEINE METHYLTRANSFERASE, INDUCIBLE"/>
    <property type="match status" value="1"/>
</dbReference>
<evidence type="ECO:0000256" key="1">
    <source>
        <dbReference type="ARBA" id="ARBA00001286"/>
    </source>
</evidence>
<evidence type="ECO:0000259" key="10">
    <source>
        <dbReference type="Pfam" id="PF02870"/>
    </source>
</evidence>
<dbReference type="InterPro" id="IPR001497">
    <property type="entry name" value="MethylDNA_cys_MeTrfase_AS"/>
</dbReference>
<dbReference type="GO" id="GO:0032259">
    <property type="term" value="P:methylation"/>
    <property type="evidence" value="ECO:0007669"/>
    <property type="project" value="UniProtKB-KW"/>
</dbReference>
<dbReference type="InterPro" id="IPR014048">
    <property type="entry name" value="MethylDNA_cys_MeTrfase_DNA-bd"/>
</dbReference>
<protein>
    <recommendedName>
        <fullName evidence="3">methylated-DNA--[protein]-cysteine S-methyltransferase</fullName>
        <ecNumber evidence="3">2.1.1.63</ecNumber>
    </recommendedName>
</protein>
<dbReference type="FunFam" id="1.10.10.10:FF:000214">
    <property type="entry name" value="Methylated-DNA--protein-cysteine methyltransferase"/>
    <property type="match status" value="1"/>
</dbReference>
<proteinExistence type="inferred from homology"/>
<dbReference type="PROSITE" id="PS00374">
    <property type="entry name" value="MGMT"/>
    <property type="match status" value="1"/>
</dbReference>
<evidence type="ECO:0000259" key="9">
    <source>
        <dbReference type="Pfam" id="PF01035"/>
    </source>
</evidence>
<dbReference type="Pfam" id="PF02870">
    <property type="entry name" value="Methyltransf_1N"/>
    <property type="match status" value="1"/>
</dbReference>
<feature type="domain" description="Methylguanine DNA methyltransferase ribonuclease-like" evidence="10">
    <location>
        <begin position="19"/>
        <end position="87"/>
    </location>
</feature>
<name>A0A1R1B6D8_PAELA</name>
<keyword evidence="4 11" id="KW-0489">Methyltransferase</keyword>
<accession>A0A1R1B6D8</accession>
<evidence type="ECO:0000256" key="7">
    <source>
        <dbReference type="ARBA" id="ARBA00023204"/>
    </source>
</evidence>
<dbReference type="STRING" id="1401.BK123_08195"/>
<dbReference type="InterPro" id="IPR008332">
    <property type="entry name" value="MethylG_MeTrfase_N"/>
</dbReference>
<dbReference type="SUPFAM" id="SSF46767">
    <property type="entry name" value="Methylated DNA-protein cysteine methyltransferase, C-terminal domain"/>
    <property type="match status" value="1"/>
</dbReference>
<comment type="caution">
    <text evidence="11">The sequence shown here is derived from an EMBL/GenBank/DDBJ whole genome shotgun (WGS) entry which is preliminary data.</text>
</comment>
<evidence type="ECO:0000256" key="3">
    <source>
        <dbReference type="ARBA" id="ARBA00011918"/>
    </source>
</evidence>
<dbReference type="GO" id="GO:0003908">
    <property type="term" value="F:methylated-DNA-[protein]-cysteine S-methyltransferase activity"/>
    <property type="evidence" value="ECO:0007669"/>
    <property type="project" value="UniProtKB-EC"/>
</dbReference>